<sequence>MHKEVLKGKFVLQLDEVINMAAAARERYTDQSGNRCLKFALTDGCQQVVGVEHAHLPAFAWDCPAGTKVIIHNVPIRRGLLLLGPDNTALLGGQVERLEAARQRAVAAWTKPVVGRPAGSAARDIFAEARQAAWAPGAPTGAAAQQPTGGPQAGVETAGAAAGAQGGNPQQQAPPPAAAAALFMVPAGGPPAGAGAGGGGGTAGAALPAQPQHPMHLQQQQQQTASNAVVRGPVPGAGGPGMATAAAAGPALQHPQGNPQTPHNFQPPPPPPPQQQQQGWQQQQQQQQDRQEQWPTQPRGSTPWTQAVAIPTAAAAPPPPATAWLGRSTDATHPHAHANRPAASFGVLTTAAAAAGSSRTAGGGGAAAVRAVREDGGGYDVRTAAAAAVAVRGEQGDSSAYAMEVMTISDSGSGESPPRASINQQLQGPGDGINPHAVSVPPPQNQHQHPFANDPPPPLPPPQQQQPTAAAAAAAGGGSSAGVYGAGAGAVGSVASRKPALPLARSSPGPTVSSLGSAGRSGGGGGVGGSIAAAHSPTKSVSVLGCGAVHRRAEAAASGAAAAVAQPHRVQCAPGAAAPGAVNGSRLGGAIHPGAPGVGAWSWQCGAVAAATGHGSSGGGEEQAAADDCDGMVEGHHSRDLPPQPLAAAAAAPDGSFFKGPEQDGYTHAQAQPPPQPANHAGAVLLCQVPDILQPEPDSDTPVTFPVTLDVYGLFHALEGTHAIIEDGTAIVEAEFADGALATILAGVTAPGGFSPGAPIGLEELQAMADSPDPAVQAHGQELALRVMEFIRDFSGMIRLEYRSPLPTQPPLIIQLTNDGDGGNGGDRPGGPNTSRDVVTAADDATAGQRGRQADGDSCQLYEEFLQGVGVLDASGDGDM</sequence>
<feature type="compositionally biased region" description="Low complexity" evidence="3">
    <location>
        <begin position="465"/>
        <end position="474"/>
    </location>
</feature>
<evidence type="ECO:0000256" key="1">
    <source>
        <dbReference type="ARBA" id="ARBA00006395"/>
    </source>
</evidence>
<feature type="region of interest" description="Disordered" evidence="3">
    <location>
        <begin position="192"/>
        <end position="338"/>
    </location>
</feature>
<dbReference type="RefSeq" id="XP_002948927.1">
    <property type="nucleotide sequence ID" value="XM_002948881.1"/>
</dbReference>
<feature type="compositionally biased region" description="Low complexity" evidence="3">
    <location>
        <begin position="137"/>
        <end position="171"/>
    </location>
</feature>
<organism evidence="6">
    <name type="scientific">Volvox carteri f. nagariensis</name>
    <dbReference type="NCBI Taxonomy" id="3068"/>
    <lineage>
        <taxon>Eukaryota</taxon>
        <taxon>Viridiplantae</taxon>
        <taxon>Chlorophyta</taxon>
        <taxon>core chlorophytes</taxon>
        <taxon>Chlorophyceae</taxon>
        <taxon>CS clade</taxon>
        <taxon>Chlamydomonadales</taxon>
        <taxon>Volvocaceae</taxon>
        <taxon>Volvox</taxon>
    </lineage>
</organism>
<dbReference type="Pfam" id="PF08585">
    <property type="entry name" value="RMI1_N_C"/>
    <property type="match status" value="1"/>
</dbReference>
<feature type="region of interest" description="Disordered" evidence="3">
    <location>
        <begin position="501"/>
        <end position="531"/>
    </location>
</feature>
<dbReference type="EMBL" id="GL378333">
    <property type="protein sequence ID" value="EFJ49862.1"/>
    <property type="molecule type" value="Genomic_DNA"/>
</dbReference>
<dbReference type="PANTHER" id="PTHR14790">
    <property type="entry name" value="RECQ-MEDIATED GENOME INSTABILITY PROTEIN 1 RMI1"/>
    <property type="match status" value="1"/>
</dbReference>
<dbReference type="AlphaFoldDB" id="D8TRB5"/>
<feature type="compositionally biased region" description="Low complexity" evidence="3">
    <location>
        <begin position="275"/>
        <end position="298"/>
    </location>
</feature>
<dbReference type="InterPro" id="IPR013894">
    <property type="entry name" value="RMI1_OB"/>
</dbReference>
<evidence type="ECO:0000313" key="6">
    <source>
        <dbReference type="Proteomes" id="UP000001058"/>
    </source>
</evidence>
<proteinExistence type="inferred from homology"/>
<evidence type="ECO:0000256" key="2">
    <source>
        <dbReference type="ARBA" id="ARBA00018987"/>
    </source>
</evidence>
<dbReference type="eggNOG" id="KOG3683">
    <property type="taxonomic scope" value="Eukaryota"/>
</dbReference>
<feature type="compositionally biased region" description="Pro residues" evidence="3">
    <location>
        <begin position="453"/>
        <end position="464"/>
    </location>
</feature>
<feature type="domain" description="RecQ mediated genome instability protein 1 OB-fold" evidence="4">
    <location>
        <begin position="25"/>
        <end position="103"/>
    </location>
</feature>
<reference evidence="5 6" key="1">
    <citation type="journal article" date="2010" name="Science">
        <title>Genomic analysis of organismal complexity in the multicellular green alga Volvox carteri.</title>
        <authorList>
            <person name="Prochnik S.E."/>
            <person name="Umen J."/>
            <person name="Nedelcu A.M."/>
            <person name="Hallmann A."/>
            <person name="Miller S.M."/>
            <person name="Nishii I."/>
            <person name="Ferris P."/>
            <person name="Kuo A."/>
            <person name="Mitros T."/>
            <person name="Fritz-Laylin L.K."/>
            <person name="Hellsten U."/>
            <person name="Chapman J."/>
            <person name="Simakov O."/>
            <person name="Rensing S.A."/>
            <person name="Terry A."/>
            <person name="Pangilinan J."/>
            <person name="Kapitonov V."/>
            <person name="Jurka J."/>
            <person name="Salamov A."/>
            <person name="Shapiro H."/>
            <person name="Schmutz J."/>
            <person name="Grimwood J."/>
            <person name="Lindquist E."/>
            <person name="Lucas S."/>
            <person name="Grigoriev I.V."/>
            <person name="Schmitt R."/>
            <person name="Kirk D."/>
            <person name="Rokhsar D.S."/>
        </authorList>
    </citation>
    <scope>NUCLEOTIDE SEQUENCE [LARGE SCALE GENOMIC DNA]</scope>
    <source>
        <strain evidence="6">f. Nagariensis / Eve</strain>
    </source>
</reference>
<protein>
    <recommendedName>
        <fullName evidence="2">RecQ-mediated genome instability protein 1</fullName>
    </recommendedName>
</protein>
<dbReference type="STRING" id="3068.D8TRB5"/>
<dbReference type="GO" id="GO:0016604">
    <property type="term" value="C:nuclear body"/>
    <property type="evidence" value="ECO:0007669"/>
    <property type="project" value="TreeGrafter"/>
</dbReference>
<feature type="compositionally biased region" description="Low complexity" evidence="3">
    <location>
        <begin position="830"/>
        <end position="847"/>
    </location>
</feature>
<keyword evidence="6" id="KW-1185">Reference proteome</keyword>
<dbReference type="Gene3D" id="2.40.50.770">
    <property type="entry name" value="RecQ-mediated genome instability protein Rmi1, C-terminal domain"/>
    <property type="match status" value="1"/>
</dbReference>
<feature type="compositionally biased region" description="Gly residues" evidence="3">
    <location>
        <begin position="192"/>
        <end position="203"/>
    </location>
</feature>
<feature type="region of interest" description="Disordered" evidence="3">
    <location>
        <begin position="409"/>
        <end position="478"/>
    </location>
</feature>
<dbReference type="KEGG" id="vcn:VOLCADRAFT_104113"/>
<dbReference type="InParanoid" id="D8TRB5"/>
<dbReference type="InterPro" id="IPR042470">
    <property type="entry name" value="RMI1_N_C_sf"/>
</dbReference>
<feature type="region of interest" description="Disordered" evidence="3">
    <location>
        <begin position="137"/>
        <end position="176"/>
    </location>
</feature>
<evidence type="ECO:0000259" key="4">
    <source>
        <dbReference type="Pfam" id="PF08585"/>
    </source>
</evidence>
<accession>D8TRB5</accession>
<dbReference type="GeneID" id="9623632"/>
<dbReference type="GO" id="GO:0000724">
    <property type="term" value="P:double-strand break repair via homologous recombination"/>
    <property type="evidence" value="ECO:0007669"/>
    <property type="project" value="TreeGrafter"/>
</dbReference>
<dbReference type="Proteomes" id="UP000001058">
    <property type="component" value="Unassembled WGS sequence"/>
</dbReference>
<dbReference type="PANTHER" id="PTHR14790:SF15">
    <property type="entry name" value="RECQ-MEDIATED GENOME INSTABILITY PROTEIN 1"/>
    <property type="match status" value="1"/>
</dbReference>
<dbReference type="GO" id="GO:0000712">
    <property type="term" value="P:resolution of meiotic recombination intermediates"/>
    <property type="evidence" value="ECO:0007669"/>
    <property type="project" value="TreeGrafter"/>
</dbReference>
<feature type="compositionally biased region" description="Low complexity" evidence="3">
    <location>
        <begin position="242"/>
        <end position="251"/>
    </location>
</feature>
<dbReference type="GO" id="GO:0031422">
    <property type="term" value="C:RecQ family helicase-topoisomerase III complex"/>
    <property type="evidence" value="ECO:0007669"/>
    <property type="project" value="TreeGrafter"/>
</dbReference>
<feature type="compositionally biased region" description="Gly residues" evidence="3">
    <location>
        <begin position="519"/>
        <end position="529"/>
    </location>
</feature>
<feature type="compositionally biased region" description="Pro residues" evidence="3">
    <location>
        <begin position="265"/>
        <end position="274"/>
    </location>
</feature>
<gene>
    <name evidence="5" type="ORF">VOLCADRAFT_104113</name>
</gene>
<feature type="region of interest" description="Disordered" evidence="3">
    <location>
        <begin position="815"/>
        <end position="856"/>
    </location>
</feature>
<name>D8TRB5_VOLCA</name>
<feature type="compositionally biased region" description="Gly residues" evidence="3">
    <location>
        <begin position="820"/>
        <end position="829"/>
    </location>
</feature>
<evidence type="ECO:0000313" key="5">
    <source>
        <dbReference type="EMBL" id="EFJ49862.1"/>
    </source>
</evidence>
<evidence type="ECO:0000256" key="3">
    <source>
        <dbReference type="SAM" id="MobiDB-lite"/>
    </source>
</evidence>
<feature type="region of interest" description="Disordered" evidence="3">
    <location>
        <begin position="631"/>
        <end position="680"/>
    </location>
</feature>
<feature type="compositionally biased region" description="Low complexity" evidence="3">
    <location>
        <begin position="204"/>
        <end position="234"/>
    </location>
</feature>
<dbReference type="OrthoDB" id="341511at2759"/>
<comment type="similarity">
    <text evidence="1">Belongs to the RMI1 family.</text>
</comment>